<dbReference type="InterPro" id="IPR044016">
    <property type="entry name" value="Big_13"/>
</dbReference>
<dbReference type="EMBL" id="CP049916">
    <property type="protein sequence ID" value="QIO09256.1"/>
    <property type="molecule type" value="Genomic_DNA"/>
</dbReference>
<dbReference type="InterPro" id="IPR018247">
    <property type="entry name" value="EF_Hand_1_Ca_BS"/>
</dbReference>
<dbReference type="KEGG" id="alj:G8D99_09650"/>
<dbReference type="Pfam" id="PF19077">
    <property type="entry name" value="Big_13"/>
    <property type="match status" value="1"/>
</dbReference>
<protein>
    <recommendedName>
        <fullName evidence="1">Bacterial Ig-like domain-containing protein</fullName>
    </recommendedName>
</protein>
<sequence length="1392" mass="146192">MNGVDTGVQAQGVAGAAGKDGISPTIKDGVWYIGDESTNIPLQAKVEIINGNWHVNGVDTGVQAQGVAGAAGKDGISPTIKDGVWYIGDESTNIPVQAKVEIINGNWHVNGVDTGVQAQGVAGAAGKDGISPTIKDGVWYIGQESTNIPVQAKVEIINGNWHVNGVDTGVQAQGVAGKDGISPTIKDGVWYIGQESTNIPLQAKVEIINGNWHVNGVDTGVQAQGAAGAAGKDGISPTIKDGVWYIGDESTNIPVQAKVEIINGNWHVNGVDTGVQAQGVAGAAGKDGISPTIKDGVWYIGQESTNIPVQAKVEIINGNWHVNGVDTGVQAQGAAGKDGISPTIKDGVWYIGQESTNIPVQAKVEIINGNWHVNGVDTGVQAQGVAGAAGKDGISPTIKDGVWYIGQESTNIPVQAKVEIINGNWHVNGVDTGVQAQGAAGATGAAGQNGLTPYIGSNGNWFIGTTDTGISAKGVDGKSAYELYVEQASAAGEPVLSEAEWLESLNGASGSADLVTNIELLSDNNGDGKITADELLPGSKINIKIDLGEDAQAGDIIKANGIEYKLTAADISNKFATINDVPVLDGFNFIKVDAQNAQKQTDVEFTFFDVDSSVIGTERDIVESLTFLNDINEDGSLNAAEMGGKFYTSLKVTLGADAKAGDIVSVNGDRYVLTVAEVQAKTLNIYMPVREGLNPVQVTATDEWDNVDSFSSSIIVGTLVPSEPTTAPEAWDDVPLILGLIESNAKTNDNKPEIKGSGHVEGEIITLTINGEVVVTDQAIIVGRDGTWSYTSTQPLNDGDYVVSYTVSNSNGVTQGLSPELKFTVDTQTASQDAVIRITEIEGEALFIEDQKQTIVVNESQQKDGKITIQGDVSGIATAAGDALKEVVVSITNKGVTQQVTVIADKDGKWTADVSTTGLNLEHGDQPSVQAIAVIVDDAGNTLEVPVTEGFTLDIQVLDPTFDLDGLHVITEVEGTDFKVDASEVQDGYVTVKGQIAELSSDVNVTDLTVSILINGNTIERKIDLTAFDQNQEMDGFILTKDEMGNLNWSLDLNISDMSLVDGIANVKAVAGLNDTEGNTLGLNASREFNVELGLTEPDEVKLSTGVGEYTSEGDATSFTFAGLLGNIGGGISLEGEDKAAVEGSISTVQPSEQRMMTFDAVDTTAGEVIKVKSAAIGEIRAEFTNVGLLTVAKGYGIQLQQWSEASQKWEAVMSAPLNGNGVVASLGTQYALGAVKNDNYEVTFSGLTEGDYRVVPYKSDSALTEAIEDLRLGALGDGGLLGKDNQQIVLDLVSELLGDKSPSTAWLVKYLEETLKVVNVLTLPVSLLLNKILNIDLVKDVVGLGDLIVDKVVAQLVSNTLTLLNKSQLNVEFSSYFYEDSERSGNILEND</sequence>
<evidence type="ECO:0000313" key="3">
    <source>
        <dbReference type="Proteomes" id="UP000501939"/>
    </source>
</evidence>
<accession>A0A6G8S4V0</accession>
<evidence type="ECO:0000313" key="2">
    <source>
        <dbReference type="EMBL" id="QIO09256.1"/>
    </source>
</evidence>
<keyword evidence="3" id="KW-1185">Reference proteome</keyword>
<dbReference type="PROSITE" id="PS00018">
    <property type="entry name" value="EF_HAND_1"/>
    <property type="match status" value="1"/>
</dbReference>
<dbReference type="Gene3D" id="2.60.40.10">
    <property type="entry name" value="Immunoglobulins"/>
    <property type="match status" value="2"/>
</dbReference>
<evidence type="ECO:0000259" key="1">
    <source>
        <dbReference type="Pfam" id="PF19077"/>
    </source>
</evidence>
<gene>
    <name evidence="2" type="ORF">G8D99_09650</name>
</gene>
<dbReference type="RefSeq" id="WP_166325067.1">
    <property type="nucleotide sequence ID" value="NZ_CP049916.1"/>
</dbReference>
<proteinExistence type="predicted"/>
<dbReference type="Proteomes" id="UP000501939">
    <property type="component" value="Chromosome"/>
</dbReference>
<name>A0A6G8S4V0_9GAMM</name>
<feature type="domain" description="Bacterial Ig-like" evidence="1">
    <location>
        <begin position="742"/>
        <end position="827"/>
    </location>
</feature>
<dbReference type="InterPro" id="IPR013783">
    <property type="entry name" value="Ig-like_fold"/>
</dbReference>
<reference evidence="2 3" key="1">
    <citation type="submission" date="2020-03" db="EMBL/GenBank/DDBJ databases">
        <authorList>
            <person name="Zhu W."/>
        </authorList>
    </citation>
    <scope>NUCLEOTIDE SEQUENCE [LARGE SCALE GENOMIC DNA]</scope>
    <source>
        <strain evidence="2 3">185</strain>
    </source>
</reference>
<organism evidence="2 3">
    <name type="scientific">Acinetobacter lanii</name>
    <dbReference type="NCBI Taxonomy" id="2715163"/>
    <lineage>
        <taxon>Bacteria</taxon>
        <taxon>Pseudomonadati</taxon>
        <taxon>Pseudomonadota</taxon>
        <taxon>Gammaproteobacteria</taxon>
        <taxon>Moraxellales</taxon>
        <taxon>Moraxellaceae</taxon>
        <taxon>Acinetobacter</taxon>
    </lineage>
</organism>
<dbReference type="Gene3D" id="2.60.120.220">
    <property type="entry name" value="Satellite virus coat domain"/>
    <property type="match status" value="1"/>
</dbReference>